<evidence type="ECO:0000256" key="5">
    <source>
        <dbReference type="ARBA" id="ARBA00023136"/>
    </source>
</evidence>
<dbReference type="GO" id="GO:0022857">
    <property type="term" value="F:transmembrane transporter activity"/>
    <property type="evidence" value="ECO:0007669"/>
    <property type="project" value="InterPro"/>
</dbReference>
<dbReference type="PANTHER" id="PTHR43791">
    <property type="entry name" value="PERMEASE-RELATED"/>
    <property type="match status" value="1"/>
</dbReference>
<dbReference type="InterPro" id="IPR036259">
    <property type="entry name" value="MFS_trans_sf"/>
</dbReference>
<dbReference type="PROSITE" id="PS50850">
    <property type="entry name" value="MFS"/>
    <property type="match status" value="1"/>
</dbReference>
<protein>
    <submittedName>
        <fullName evidence="8">Putative pantothenate transporter</fullName>
    </submittedName>
</protein>
<dbReference type="Proteomes" id="UP000799302">
    <property type="component" value="Unassembled WGS sequence"/>
</dbReference>
<feature type="transmembrane region" description="Helical" evidence="6">
    <location>
        <begin position="440"/>
        <end position="462"/>
    </location>
</feature>
<dbReference type="GO" id="GO:0016020">
    <property type="term" value="C:membrane"/>
    <property type="evidence" value="ECO:0007669"/>
    <property type="project" value="UniProtKB-SubCell"/>
</dbReference>
<evidence type="ECO:0000256" key="1">
    <source>
        <dbReference type="ARBA" id="ARBA00004141"/>
    </source>
</evidence>
<keyword evidence="5 6" id="KW-0472">Membrane</keyword>
<dbReference type="InterPro" id="IPR020846">
    <property type="entry name" value="MFS_dom"/>
</dbReference>
<dbReference type="OrthoDB" id="2985014at2759"/>
<feature type="domain" description="Major facilitator superfamily (MFS) profile" evidence="7">
    <location>
        <begin position="60"/>
        <end position="503"/>
    </location>
</feature>
<organism evidence="8 9">
    <name type="scientific">Microthyrium microscopicum</name>
    <dbReference type="NCBI Taxonomy" id="703497"/>
    <lineage>
        <taxon>Eukaryota</taxon>
        <taxon>Fungi</taxon>
        <taxon>Dikarya</taxon>
        <taxon>Ascomycota</taxon>
        <taxon>Pezizomycotina</taxon>
        <taxon>Dothideomycetes</taxon>
        <taxon>Dothideomycetes incertae sedis</taxon>
        <taxon>Microthyriales</taxon>
        <taxon>Microthyriaceae</taxon>
        <taxon>Microthyrium</taxon>
    </lineage>
</organism>
<dbReference type="PANTHER" id="PTHR43791:SF36">
    <property type="entry name" value="TRANSPORTER, PUTATIVE (AFU_ORTHOLOGUE AFUA_6G08340)-RELATED"/>
    <property type="match status" value="1"/>
</dbReference>
<dbReference type="Gene3D" id="1.20.1250.20">
    <property type="entry name" value="MFS general substrate transporter like domains"/>
    <property type="match status" value="2"/>
</dbReference>
<keyword evidence="9" id="KW-1185">Reference proteome</keyword>
<comment type="subcellular location">
    <subcellularLocation>
        <location evidence="1">Membrane</location>
        <topology evidence="1">Multi-pass membrane protein</topology>
    </subcellularLocation>
</comment>
<proteinExistence type="predicted"/>
<feature type="transmembrane region" description="Helical" evidence="6">
    <location>
        <begin position="154"/>
        <end position="175"/>
    </location>
</feature>
<feature type="transmembrane region" description="Helical" evidence="6">
    <location>
        <begin position="354"/>
        <end position="374"/>
    </location>
</feature>
<feature type="transmembrane region" description="Helical" evidence="6">
    <location>
        <begin position="187"/>
        <end position="207"/>
    </location>
</feature>
<feature type="transmembrane region" description="Helical" evidence="6">
    <location>
        <begin position="290"/>
        <end position="315"/>
    </location>
</feature>
<keyword evidence="2" id="KW-0813">Transport</keyword>
<reference evidence="8" key="1">
    <citation type="journal article" date="2020" name="Stud. Mycol.">
        <title>101 Dothideomycetes genomes: a test case for predicting lifestyles and emergence of pathogens.</title>
        <authorList>
            <person name="Haridas S."/>
            <person name="Albert R."/>
            <person name="Binder M."/>
            <person name="Bloem J."/>
            <person name="Labutti K."/>
            <person name="Salamov A."/>
            <person name="Andreopoulos B."/>
            <person name="Baker S."/>
            <person name="Barry K."/>
            <person name="Bills G."/>
            <person name="Bluhm B."/>
            <person name="Cannon C."/>
            <person name="Castanera R."/>
            <person name="Culley D."/>
            <person name="Daum C."/>
            <person name="Ezra D."/>
            <person name="Gonzalez J."/>
            <person name="Henrissat B."/>
            <person name="Kuo A."/>
            <person name="Liang C."/>
            <person name="Lipzen A."/>
            <person name="Lutzoni F."/>
            <person name="Magnuson J."/>
            <person name="Mondo S."/>
            <person name="Nolan M."/>
            <person name="Ohm R."/>
            <person name="Pangilinan J."/>
            <person name="Park H.-J."/>
            <person name="Ramirez L."/>
            <person name="Alfaro M."/>
            <person name="Sun H."/>
            <person name="Tritt A."/>
            <person name="Yoshinaga Y."/>
            <person name="Zwiers L.-H."/>
            <person name="Turgeon B."/>
            <person name="Goodwin S."/>
            <person name="Spatafora J."/>
            <person name="Crous P."/>
            <person name="Grigoriev I."/>
        </authorList>
    </citation>
    <scope>NUCLEOTIDE SEQUENCE</scope>
    <source>
        <strain evidence="8">CBS 115976</strain>
    </source>
</reference>
<feature type="transmembrane region" description="Helical" evidence="6">
    <location>
        <begin position="327"/>
        <end position="347"/>
    </location>
</feature>
<dbReference type="EMBL" id="MU004234">
    <property type="protein sequence ID" value="KAF2670439.1"/>
    <property type="molecule type" value="Genomic_DNA"/>
</dbReference>
<gene>
    <name evidence="8" type="ORF">BT63DRAFT_470072</name>
</gene>
<evidence type="ECO:0000256" key="3">
    <source>
        <dbReference type="ARBA" id="ARBA00022692"/>
    </source>
</evidence>
<keyword evidence="4 6" id="KW-1133">Transmembrane helix</keyword>
<evidence type="ECO:0000313" key="9">
    <source>
        <dbReference type="Proteomes" id="UP000799302"/>
    </source>
</evidence>
<evidence type="ECO:0000313" key="8">
    <source>
        <dbReference type="EMBL" id="KAF2670439.1"/>
    </source>
</evidence>
<name>A0A6A6UDP9_9PEZI</name>
<dbReference type="InterPro" id="IPR011701">
    <property type="entry name" value="MFS"/>
</dbReference>
<evidence type="ECO:0000259" key="7">
    <source>
        <dbReference type="PROSITE" id="PS50850"/>
    </source>
</evidence>
<evidence type="ECO:0000256" key="2">
    <source>
        <dbReference type="ARBA" id="ARBA00022448"/>
    </source>
</evidence>
<feature type="transmembrane region" description="Helical" evidence="6">
    <location>
        <begin position="413"/>
        <end position="434"/>
    </location>
</feature>
<evidence type="ECO:0000256" key="6">
    <source>
        <dbReference type="SAM" id="Phobius"/>
    </source>
</evidence>
<evidence type="ECO:0000256" key="4">
    <source>
        <dbReference type="ARBA" id="ARBA00022989"/>
    </source>
</evidence>
<dbReference type="Pfam" id="PF07690">
    <property type="entry name" value="MFS_1"/>
    <property type="match status" value="1"/>
</dbReference>
<accession>A0A6A6UDP9</accession>
<feature type="transmembrane region" description="Helical" evidence="6">
    <location>
        <begin position="380"/>
        <end position="401"/>
    </location>
</feature>
<dbReference type="SUPFAM" id="SSF103473">
    <property type="entry name" value="MFS general substrate transporter"/>
    <property type="match status" value="1"/>
</dbReference>
<dbReference type="AlphaFoldDB" id="A0A6A6UDP9"/>
<feature type="transmembrane region" description="Helical" evidence="6">
    <location>
        <begin position="219"/>
        <end position="241"/>
    </location>
</feature>
<sequence>MTGSTDTITSVHDLEDIELFPVQSENNDSSNGFLKHFETTRTPEQRQVEKKLVRKIDFMILPLLSMTTFLASLDKGDIGYAYNAGLKEELNITADQLSTISAVFYVGHLLLQFPASLFLKRITAGTQISLALVVWGTFTTVMCTAKNWETLAGFRVLIGAGEAFNSVATLYLTFLYRRDELATRGSIYYAVTALSGSFNGILGYGIVKNLNNVRGWLAWRWVFLIEGLMAVAFAPIIHFCLPASPDKFRKGFSVAEREMAVRRYNEAFNVVGDAKVRPGHIWKVLKDPSCWIYVVIACATNASIGAFSTFLPVIVKQFGYSTLSTNLLTIPVWVATGVMTIGCCLLSDRLKQRGWLIMLCFTIASVGYIVLLTAPSKGAGLTAVFLVGIGTFPTTVLYQVWFASNILGYTKRASLYALTSMIGQVFAIASQKAYNGPPHYYAGHGFVLGMMVFGVIASGIQIRVLMWKNAKKLATQGSQEAKEKRALGVEEINEEHPDFMYYL</sequence>
<keyword evidence="3 6" id="KW-0812">Transmembrane</keyword>